<evidence type="ECO:0000313" key="3">
    <source>
        <dbReference type="Proteomes" id="UP001163846"/>
    </source>
</evidence>
<keyword evidence="1" id="KW-0472">Membrane</keyword>
<accession>A0AA38UC61</accession>
<evidence type="ECO:0000256" key="1">
    <source>
        <dbReference type="SAM" id="Phobius"/>
    </source>
</evidence>
<keyword evidence="1" id="KW-1133">Transmembrane helix</keyword>
<feature type="transmembrane region" description="Helical" evidence="1">
    <location>
        <begin position="144"/>
        <end position="165"/>
    </location>
</feature>
<proteinExistence type="predicted"/>
<keyword evidence="3" id="KW-1185">Reference proteome</keyword>
<keyword evidence="1" id="KW-0812">Transmembrane</keyword>
<gene>
    <name evidence="2" type="ORF">F5878DRAFT_653196</name>
</gene>
<feature type="transmembrane region" description="Helical" evidence="1">
    <location>
        <begin position="54"/>
        <end position="76"/>
    </location>
</feature>
<dbReference type="Proteomes" id="UP001163846">
    <property type="component" value="Unassembled WGS sequence"/>
</dbReference>
<reference evidence="2" key="1">
    <citation type="submission" date="2022-08" db="EMBL/GenBank/DDBJ databases">
        <authorList>
            <consortium name="DOE Joint Genome Institute"/>
            <person name="Min B."/>
            <person name="Riley R."/>
            <person name="Sierra-Patev S."/>
            <person name="Naranjo-Ortiz M."/>
            <person name="Looney B."/>
            <person name="Konkel Z."/>
            <person name="Slot J.C."/>
            <person name="Sakamoto Y."/>
            <person name="Steenwyk J.L."/>
            <person name="Rokas A."/>
            <person name="Carro J."/>
            <person name="Camarero S."/>
            <person name="Ferreira P."/>
            <person name="Molpeceres G."/>
            <person name="Ruiz-Duenas F.J."/>
            <person name="Serrano A."/>
            <person name="Henrissat B."/>
            <person name="Drula E."/>
            <person name="Hughes K.W."/>
            <person name="Mata J.L."/>
            <person name="Ishikawa N.K."/>
            <person name="Vargas-Isla R."/>
            <person name="Ushijima S."/>
            <person name="Smith C.A."/>
            <person name="Ahrendt S."/>
            <person name="Andreopoulos W."/>
            <person name="He G."/>
            <person name="Labutti K."/>
            <person name="Lipzen A."/>
            <person name="Ng V."/>
            <person name="Sandor L."/>
            <person name="Barry K."/>
            <person name="Martinez A.T."/>
            <person name="Xiao Y."/>
            <person name="Gibbons J.G."/>
            <person name="Terashima K."/>
            <person name="Hibbett D.S."/>
            <person name="Grigoriev I.V."/>
        </authorList>
    </citation>
    <scope>NUCLEOTIDE SEQUENCE</scope>
    <source>
        <strain evidence="2">TFB9207</strain>
    </source>
</reference>
<protein>
    <submittedName>
        <fullName evidence="2">Uncharacterized protein</fullName>
    </submittedName>
</protein>
<organism evidence="2 3">
    <name type="scientific">Lentinula raphanica</name>
    <dbReference type="NCBI Taxonomy" id="153919"/>
    <lineage>
        <taxon>Eukaryota</taxon>
        <taxon>Fungi</taxon>
        <taxon>Dikarya</taxon>
        <taxon>Basidiomycota</taxon>
        <taxon>Agaricomycotina</taxon>
        <taxon>Agaricomycetes</taxon>
        <taxon>Agaricomycetidae</taxon>
        <taxon>Agaricales</taxon>
        <taxon>Marasmiineae</taxon>
        <taxon>Omphalotaceae</taxon>
        <taxon>Lentinula</taxon>
    </lineage>
</organism>
<feature type="transmembrane region" description="Helical" evidence="1">
    <location>
        <begin position="112"/>
        <end position="132"/>
    </location>
</feature>
<name>A0AA38UC61_9AGAR</name>
<evidence type="ECO:0000313" key="2">
    <source>
        <dbReference type="EMBL" id="KAJ3836220.1"/>
    </source>
</evidence>
<sequence length="396" mass="44320">MSVVVSYSSPSCFLMWALLSCSLGTFLLYHLYSFDRFRCLRWNDGPYSGAFKRVMTYSYFFTIPLFMIYAVGFAVIKYREGYVKLPIVGKLCFWLFLINAQADQTDWFKSHYFKVWVAGSVTAVLYMPIIAICTRENPLRSEAVIFLAGSLGSLIPTILFMPILWKLPKLMDNLRAEGADDGTIIKLTKFHELNIIRVFFRYLFTVPLLILGIDGLCPSPRITGSAFWTDMFAFIAAIGCTASSGITLLIFFPRSIENEISMQNSSNTWKADLYGSDPSATSELSISKPSALGYSSKQHVMTMPMANSQSPSITQPPVMRPNRRLEDDIELGGIGTSPPEYDGSGSGARTVQHNRNRRSANELGGTSQNNHLHYVNPIIYSYTSPISCVLHLLIVV</sequence>
<comment type="caution">
    <text evidence="2">The sequence shown here is derived from an EMBL/GenBank/DDBJ whole genome shotgun (WGS) entry which is preliminary data.</text>
</comment>
<feature type="transmembrane region" description="Helical" evidence="1">
    <location>
        <begin position="82"/>
        <end position="100"/>
    </location>
</feature>
<feature type="transmembrane region" description="Helical" evidence="1">
    <location>
        <begin position="233"/>
        <end position="252"/>
    </location>
</feature>
<dbReference type="EMBL" id="MU806339">
    <property type="protein sequence ID" value="KAJ3836220.1"/>
    <property type="molecule type" value="Genomic_DNA"/>
</dbReference>
<dbReference type="AlphaFoldDB" id="A0AA38UC61"/>
<feature type="transmembrane region" description="Helical" evidence="1">
    <location>
        <begin position="13"/>
        <end position="33"/>
    </location>
</feature>
<feature type="transmembrane region" description="Helical" evidence="1">
    <location>
        <begin position="195"/>
        <end position="213"/>
    </location>
</feature>